<accession>A0A0L9V6M4</accession>
<keyword evidence="3" id="KW-0805">Transcription regulation</keyword>
<dbReference type="InterPro" id="IPR009057">
    <property type="entry name" value="Homeodomain-like_sf"/>
</dbReference>
<reference evidence="11" key="1">
    <citation type="journal article" date="2015" name="Proc. Natl. Acad. Sci. U.S.A.">
        <title>Genome sequencing of adzuki bean (Vigna angularis) provides insight into high starch and low fat accumulation and domestication.</title>
        <authorList>
            <person name="Yang K."/>
            <person name="Tian Z."/>
            <person name="Chen C."/>
            <person name="Luo L."/>
            <person name="Zhao B."/>
            <person name="Wang Z."/>
            <person name="Yu L."/>
            <person name="Li Y."/>
            <person name="Sun Y."/>
            <person name="Li W."/>
            <person name="Chen Y."/>
            <person name="Li Y."/>
            <person name="Zhang Y."/>
            <person name="Ai D."/>
            <person name="Zhao J."/>
            <person name="Shang C."/>
            <person name="Ma Y."/>
            <person name="Wu B."/>
            <person name="Wang M."/>
            <person name="Gao L."/>
            <person name="Sun D."/>
            <person name="Zhang P."/>
            <person name="Guo F."/>
            <person name="Wang W."/>
            <person name="Li Y."/>
            <person name="Wang J."/>
            <person name="Varshney R.K."/>
            <person name="Wang J."/>
            <person name="Ling H.Q."/>
            <person name="Wan P."/>
        </authorList>
    </citation>
    <scope>NUCLEOTIDE SEQUENCE</scope>
    <source>
        <strain evidence="11">cv. Jingnong 6</strain>
    </source>
</reference>
<proteinExistence type="inferred from homology"/>
<dbReference type="GO" id="GO:0005634">
    <property type="term" value="C:nucleus"/>
    <property type="evidence" value="ECO:0007669"/>
    <property type="project" value="UniProtKB-SubCell"/>
</dbReference>
<gene>
    <name evidence="9" type="ORF">HKW66_Vig0142420</name>
    <name evidence="10" type="ORF">LR48_Vigan08g146500</name>
</gene>
<protein>
    <submittedName>
        <fullName evidence="10">Uncharacterized protein</fullName>
    </submittedName>
</protein>
<keyword evidence="2" id="KW-0217">Developmental protein</keyword>
<dbReference type="SUPFAM" id="SSF46689">
    <property type="entry name" value="Homeodomain-like"/>
    <property type="match status" value="1"/>
</dbReference>
<name>A0A0L9V6M4_PHAAN</name>
<dbReference type="AlphaFoldDB" id="A0A0L9V6M4"/>
<evidence type="ECO:0000256" key="6">
    <source>
        <dbReference type="ARBA" id="ARBA00023163"/>
    </source>
</evidence>
<evidence type="ECO:0000256" key="7">
    <source>
        <dbReference type="ARBA" id="ARBA00023242"/>
    </source>
</evidence>
<reference evidence="9 12" key="3">
    <citation type="submission" date="2020-05" db="EMBL/GenBank/DDBJ databases">
        <title>Vigna angularis (adzuki bean) Var. LongXiaoDou No. 4 denovo assembly.</title>
        <authorList>
            <person name="Xiang H."/>
        </authorList>
    </citation>
    <scope>NUCLEOTIDE SEQUENCE [LARGE SCALE GENOMIC DNA]</scope>
    <source>
        <tissue evidence="9">Leaf</tissue>
    </source>
</reference>
<evidence type="ECO:0000256" key="5">
    <source>
        <dbReference type="ARBA" id="ARBA00023155"/>
    </source>
</evidence>
<dbReference type="PANTHER" id="PTHR45940">
    <property type="entry name" value="WUSCHEL-RELATED HOMEOBOX 1-RELATED"/>
    <property type="match status" value="1"/>
</dbReference>
<evidence type="ECO:0000313" key="12">
    <source>
        <dbReference type="Proteomes" id="UP000743370"/>
    </source>
</evidence>
<dbReference type="STRING" id="3914.A0A0L9V6M4"/>
<keyword evidence="6" id="KW-0804">Transcription</keyword>
<dbReference type="InterPro" id="IPR001356">
    <property type="entry name" value="HD"/>
</dbReference>
<keyword evidence="4" id="KW-0238">DNA-binding</keyword>
<organism evidence="10 11">
    <name type="scientific">Phaseolus angularis</name>
    <name type="common">Azuki bean</name>
    <name type="synonym">Vigna angularis</name>
    <dbReference type="NCBI Taxonomy" id="3914"/>
    <lineage>
        <taxon>Eukaryota</taxon>
        <taxon>Viridiplantae</taxon>
        <taxon>Streptophyta</taxon>
        <taxon>Embryophyta</taxon>
        <taxon>Tracheophyta</taxon>
        <taxon>Spermatophyta</taxon>
        <taxon>Magnoliopsida</taxon>
        <taxon>eudicotyledons</taxon>
        <taxon>Gunneridae</taxon>
        <taxon>Pentapetalae</taxon>
        <taxon>rosids</taxon>
        <taxon>fabids</taxon>
        <taxon>Fabales</taxon>
        <taxon>Fabaceae</taxon>
        <taxon>Papilionoideae</taxon>
        <taxon>50 kb inversion clade</taxon>
        <taxon>NPAAA clade</taxon>
        <taxon>indigoferoid/millettioid clade</taxon>
        <taxon>Phaseoleae</taxon>
        <taxon>Vigna</taxon>
    </lineage>
</organism>
<dbReference type="PANTHER" id="PTHR45940:SF13">
    <property type="entry name" value="WUSCHEL-RELATED HOMEOBOX 1"/>
    <property type="match status" value="1"/>
</dbReference>
<evidence type="ECO:0000313" key="11">
    <source>
        <dbReference type="Proteomes" id="UP000053144"/>
    </source>
</evidence>
<dbReference type="Proteomes" id="UP000743370">
    <property type="component" value="Unassembled WGS sequence"/>
</dbReference>
<evidence type="ECO:0000256" key="3">
    <source>
        <dbReference type="ARBA" id="ARBA00023015"/>
    </source>
</evidence>
<comment type="subcellular location">
    <subcellularLocation>
        <location evidence="1">Nucleus</location>
    </subcellularLocation>
</comment>
<dbReference type="Gramene" id="KOM50638">
    <property type="protein sequence ID" value="KOM50638"/>
    <property type="gene ID" value="LR48_Vigan08g146500"/>
</dbReference>
<dbReference type="EMBL" id="JABFOF010000005">
    <property type="protein sequence ID" value="KAG2397522.1"/>
    <property type="molecule type" value="Genomic_DNA"/>
</dbReference>
<dbReference type="GO" id="GO:0003677">
    <property type="term" value="F:DNA binding"/>
    <property type="evidence" value="ECO:0007669"/>
    <property type="project" value="UniProtKB-KW"/>
</dbReference>
<dbReference type="GO" id="GO:0099402">
    <property type="term" value="P:plant organ development"/>
    <property type="evidence" value="ECO:0007669"/>
    <property type="project" value="InterPro"/>
</dbReference>
<evidence type="ECO:0000256" key="4">
    <source>
        <dbReference type="ARBA" id="ARBA00023125"/>
    </source>
</evidence>
<comment type="similarity">
    <text evidence="8">Belongs to the WUS homeobox family.</text>
</comment>
<dbReference type="CDD" id="cd00086">
    <property type="entry name" value="homeodomain"/>
    <property type="match status" value="1"/>
</dbReference>
<dbReference type="EMBL" id="CM003378">
    <property type="protein sequence ID" value="KOM50638.1"/>
    <property type="molecule type" value="Genomic_DNA"/>
</dbReference>
<reference evidence="10" key="2">
    <citation type="submission" date="2015-02" db="EMBL/GenBank/DDBJ databases">
        <authorList>
            <person name="Chooi Y.-H."/>
        </authorList>
    </citation>
    <scope>NUCLEOTIDE SEQUENCE</scope>
    <source>
        <tissue evidence="10">Seedling</tissue>
    </source>
</reference>
<dbReference type="GO" id="GO:0003700">
    <property type="term" value="F:DNA-binding transcription factor activity"/>
    <property type="evidence" value="ECO:0007669"/>
    <property type="project" value="InterPro"/>
</dbReference>
<keyword evidence="7" id="KW-0539">Nucleus</keyword>
<dbReference type="Proteomes" id="UP000053144">
    <property type="component" value="Chromosome 8"/>
</dbReference>
<evidence type="ECO:0000256" key="1">
    <source>
        <dbReference type="ARBA" id="ARBA00004123"/>
    </source>
</evidence>
<evidence type="ECO:0000256" key="8">
    <source>
        <dbReference type="ARBA" id="ARBA00024040"/>
    </source>
</evidence>
<keyword evidence="5" id="KW-0371">Homeobox</keyword>
<evidence type="ECO:0000313" key="10">
    <source>
        <dbReference type="EMBL" id="KOM50638.1"/>
    </source>
</evidence>
<evidence type="ECO:0000313" key="9">
    <source>
        <dbReference type="EMBL" id="KAG2397522.1"/>
    </source>
</evidence>
<evidence type="ECO:0000256" key="2">
    <source>
        <dbReference type="ARBA" id="ARBA00022473"/>
    </source>
</evidence>
<dbReference type="InterPro" id="IPR044555">
    <property type="entry name" value="WUSCHEL-like"/>
</dbReference>
<sequence>MNNKRLEKSEIGKKPVCQRWQPTEYQVKIMTNIFNYGNYGVSHLSRTQICEITARLRAYGEAGEYNVYCWFQNHGNRVRHLHSELDPTGTTSSFSPPSLPEGPRWLHNRGLFPANSVIGIGRTTFGALMAGLLRMNLSLGVNLVAKEEDPSPARLAKKRKVGVAFFSLFLLERNTLKWHGLRLVFKSEKN</sequence>